<accession>A0ABX0A135</accession>
<comment type="caution">
    <text evidence="1">The sequence shown here is derived from an EMBL/GenBank/DDBJ whole genome shotgun (WGS) entry which is preliminary data.</text>
</comment>
<dbReference type="Pfam" id="PF13585">
    <property type="entry name" value="CHU_C"/>
    <property type="match status" value="1"/>
</dbReference>
<evidence type="ECO:0000313" key="1">
    <source>
        <dbReference type="EMBL" id="NCI51657.1"/>
    </source>
</evidence>
<evidence type="ECO:0000313" key="2">
    <source>
        <dbReference type="Proteomes" id="UP000753802"/>
    </source>
</evidence>
<gene>
    <name evidence="1" type="ORF">GWC95_17160</name>
</gene>
<dbReference type="RefSeq" id="WP_161819930.1">
    <property type="nucleotide sequence ID" value="NZ_JAACJS010000015.1"/>
</dbReference>
<dbReference type="Proteomes" id="UP000753802">
    <property type="component" value="Unassembled WGS sequence"/>
</dbReference>
<dbReference type="InterPro" id="IPR026341">
    <property type="entry name" value="T9SS_type_B"/>
</dbReference>
<protein>
    <submittedName>
        <fullName evidence="1">Gliding motility-associated C-terminal domain-containing protein</fullName>
    </submittedName>
</protein>
<reference evidence="1 2" key="1">
    <citation type="submission" date="2020-01" db="EMBL/GenBank/DDBJ databases">
        <title>Genome analysis.</title>
        <authorList>
            <person name="Wu S."/>
            <person name="Wang G."/>
        </authorList>
    </citation>
    <scope>NUCLEOTIDE SEQUENCE [LARGE SCALE GENOMIC DNA]</scope>
    <source>
        <strain evidence="1 2">SYL130</strain>
    </source>
</reference>
<keyword evidence="2" id="KW-1185">Reference proteome</keyword>
<dbReference type="NCBIfam" id="TIGR04131">
    <property type="entry name" value="Bac_Flav_CTERM"/>
    <property type="match status" value="1"/>
</dbReference>
<proteinExistence type="predicted"/>
<sequence length="618" mass="66876">MENISSVKNWDIGSIALYRDSLYFLDKTTHTLHSAVLDPVSPKKTDLLPYIPGGANTLTVDNNGVLWAFENRYKHLYRTSTVFFSGYTTNLPFTPSGDMVFYKGKLYLSADEGIVEVTKDFLLTGTSVIIPTNGRVFAGLVNVSENCAGNRVYGVETIGTTTHLVEIDIDNKKIGNIRASFSLEDDKVFDAASYNETGEQPFILAKTISITPICFPQTDTRIALHAYTAEGDSGISYTLTHGNEIKQALNRKGPITFNEPATPGTWNLQIKSSNGCRIDTAVEIYPPGKVVATIASIQADTCARSTGGVIVQTTEGKAPLHFEISGLPVSASPKITGLQAGQYKLKVRDSTQCTTEELPFTIAAYSISDPVSDIAIVPGSVCAQNGEITVWYHASAAIDSLRIDNGNFGTKNHFTNLPPGAHRVQLKTGNCIYDTLVVVPVSTAVPVIDSFITHNICLGTGNIKVVVSGAEGPYRFEVAGGMYNSGIEVRNMSSGTHAVKIFNAAKCLVDSFAFSIPQKGDCDTLQAIYVPSAFTPNGDGKNDILKPLKNPLGKVSHFVFRIYNRLGQVVFESSSVGTGWDGSYRNIPQPMGTYVWMFEATQGDGRKMIFSGTTVLIR</sequence>
<dbReference type="EMBL" id="JAACJS010000015">
    <property type="protein sequence ID" value="NCI51657.1"/>
    <property type="molecule type" value="Genomic_DNA"/>
</dbReference>
<organism evidence="1 2">
    <name type="scientific">Sediminibacterium roseum</name>
    <dbReference type="NCBI Taxonomy" id="1978412"/>
    <lineage>
        <taxon>Bacteria</taxon>
        <taxon>Pseudomonadati</taxon>
        <taxon>Bacteroidota</taxon>
        <taxon>Chitinophagia</taxon>
        <taxon>Chitinophagales</taxon>
        <taxon>Chitinophagaceae</taxon>
        <taxon>Sediminibacterium</taxon>
    </lineage>
</organism>
<name>A0ABX0A135_9BACT</name>